<evidence type="ECO:0000256" key="2">
    <source>
        <dbReference type="ARBA" id="ARBA00007430"/>
    </source>
</evidence>
<keyword evidence="9" id="KW-1185">Reference proteome</keyword>
<dbReference type="InterPro" id="IPR050833">
    <property type="entry name" value="Poly_Biosynth_Transport"/>
</dbReference>
<feature type="transmembrane region" description="Helical" evidence="7">
    <location>
        <begin position="12"/>
        <end position="35"/>
    </location>
</feature>
<comment type="caution">
    <text evidence="8">The sequence shown here is derived from an EMBL/GenBank/DDBJ whole genome shotgun (WGS) entry which is preliminary data.</text>
</comment>
<feature type="transmembrane region" description="Helical" evidence="7">
    <location>
        <begin position="41"/>
        <end position="60"/>
    </location>
</feature>
<keyword evidence="4 7" id="KW-0812">Transmembrane</keyword>
<dbReference type="EMBL" id="WAEL01000005">
    <property type="protein sequence ID" value="NID11384.1"/>
    <property type="molecule type" value="Genomic_DNA"/>
</dbReference>
<feature type="transmembrane region" description="Helical" evidence="7">
    <location>
        <begin position="380"/>
        <end position="405"/>
    </location>
</feature>
<dbReference type="PANTHER" id="PTHR30250:SF10">
    <property type="entry name" value="LIPOPOLYSACCHARIDE BIOSYNTHESIS PROTEIN WZXC"/>
    <property type="match status" value="1"/>
</dbReference>
<evidence type="ECO:0000313" key="8">
    <source>
        <dbReference type="EMBL" id="NID11384.1"/>
    </source>
</evidence>
<feature type="transmembrane region" description="Helical" evidence="7">
    <location>
        <begin position="81"/>
        <end position="103"/>
    </location>
</feature>
<evidence type="ECO:0000256" key="6">
    <source>
        <dbReference type="ARBA" id="ARBA00023136"/>
    </source>
</evidence>
<accession>A0ABX0QML8</accession>
<sequence length="478" mass="53414">MNTKSAAINGGKWITIATVISTVFQFGQMVVLARLLTPGDFGLVAVSNLILSFFQLFTNLGFSNSIIYKQESDRSVLSTIYLMNLTLGLLIFGVIQLATPAIVAFKEEPRLERVLHLSSCYFLIVYFGQIYLFLMEKELQFRTIALIEIVGTFFGTLTTLTLAYNGYHELSLVIGQLVMQAIKTPLLIILGSSLFKPVLRFTFDKVGEHLRFGIFNLGDGILGYVQSNYDNLFIGFVLGNEMLGLYTLAYQLAIFPITKLNPIILQVAYPVLAKMQNNNDELKRLYLKILDILSYCNFPLLVGLFLTADSVVPLLYGPGWEGTVDLIRIFVFIGMMMCLNHPLFTLAFTKGKPNLLFYLNLVTLVVKIPLVYWLGRQYGVTGAAMAFLLTTLFNLILNFAIVHYLIGSFMGVFLRNVARPVLFCLLMVGAVTAYKAFFGYEGIVNALSEIVIGGAIYSGLTLAFKFSIRELKQLRQAL</sequence>
<dbReference type="PANTHER" id="PTHR30250">
    <property type="entry name" value="PST FAMILY PREDICTED COLANIC ACID TRANSPORTER"/>
    <property type="match status" value="1"/>
</dbReference>
<evidence type="ECO:0000256" key="4">
    <source>
        <dbReference type="ARBA" id="ARBA00022692"/>
    </source>
</evidence>
<comment type="subcellular location">
    <subcellularLocation>
        <location evidence="1">Cell membrane</location>
        <topology evidence="1">Multi-pass membrane protein</topology>
    </subcellularLocation>
</comment>
<feature type="transmembrane region" description="Helical" evidence="7">
    <location>
        <begin position="417"/>
        <end position="438"/>
    </location>
</feature>
<keyword evidence="6 7" id="KW-0472">Membrane</keyword>
<feature type="transmembrane region" description="Helical" evidence="7">
    <location>
        <begin position="146"/>
        <end position="167"/>
    </location>
</feature>
<evidence type="ECO:0000256" key="1">
    <source>
        <dbReference type="ARBA" id="ARBA00004651"/>
    </source>
</evidence>
<evidence type="ECO:0000313" key="9">
    <source>
        <dbReference type="Proteomes" id="UP000606008"/>
    </source>
</evidence>
<dbReference type="CDD" id="cd13127">
    <property type="entry name" value="MATE_tuaB_like"/>
    <property type="match status" value="1"/>
</dbReference>
<dbReference type="RefSeq" id="WP_166692423.1">
    <property type="nucleotide sequence ID" value="NZ_WAEL01000005.1"/>
</dbReference>
<evidence type="ECO:0000256" key="7">
    <source>
        <dbReference type="SAM" id="Phobius"/>
    </source>
</evidence>
<protein>
    <submittedName>
        <fullName evidence="8">MOP flippase family protein</fullName>
    </submittedName>
</protein>
<feature type="transmembrane region" description="Helical" evidence="7">
    <location>
        <begin position="355"/>
        <end position="374"/>
    </location>
</feature>
<evidence type="ECO:0000256" key="5">
    <source>
        <dbReference type="ARBA" id="ARBA00022989"/>
    </source>
</evidence>
<reference evidence="8" key="1">
    <citation type="submission" date="2024-05" db="EMBL/GenBank/DDBJ databases">
        <authorList>
            <person name="Jung D.-H."/>
        </authorList>
    </citation>
    <scope>NUCLEOTIDE SEQUENCE</scope>
    <source>
        <strain evidence="8">JA-25</strain>
    </source>
</reference>
<feature type="transmembrane region" description="Helical" evidence="7">
    <location>
        <begin position="285"/>
        <end position="306"/>
    </location>
</feature>
<evidence type="ECO:0000256" key="3">
    <source>
        <dbReference type="ARBA" id="ARBA00022475"/>
    </source>
</evidence>
<gene>
    <name evidence="8" type="ORF">F7231_14510</name>
</gene>
<feature type="transmembrane region" description="Helical" evidence="7">
    <location>
        <begin position="326"/>
        <end position="348"/>
    </location>
</feature>
<keyword evidence="5 7" id="KW-1133">Transmembrane helix</keyword>
<proteinExistence type="inferred from homology"/>
<comment type="similarity">
    <text evidence="2">Belongs to the polysaccharide synthase family.</text>
</comment>
<name>A0ABX0QML8_9BACT</name>
<dbReference type="NCBIfam" id="NF007773">
    <property type="entry name" value="PRK10459.1"/>
    <property type="match status" value="1"/>
</dbReference>
<feature type="transmembrane region" description="Helical" evidence="7">
    <location>
        <begin position="450"/>
        <end position="468"/>
    </location>
</feature>
<dbReference type="Pfam" id="PF13440">
    <property type="entry name" value="Polysacc_synt_3"/>
    <property type="match status" value="1"/>
</dbReference>
<feature type="transmembrane region" description="Helical" evidence="7">
    <location>
        <begin position="173"/>
        <end position="195"/>
    </location>
</feature>
<feature type="transmembrane region" description="Helical" evidence="7">
    <location>
        <begin position="115"/>
        <end position="134"/>
    </location>
</feature>
<dbReference type="Proteomes" id="UP000606008">
    <property type="component" value="Unassembled WGS sequence"/>
</dbReference>
<organism evidence="8 9">
    <name type="scientific">Fibrivirga algicola</name>
    <dbReference type="NCBI Taxonomy" id="2950420"/>
    <lineage>
        <taxon>Bacteria</taxon>
        <taxon>Pseudomonadati</taxon>
        <taxon>Bacteroidota</taxon>
        <taxon>Cytophagia</taxon>
        <taxon>Cytophagales</taxon>
        <taxon>Spirosomataceae</taxon>
        <taxon>Fibrivirga</taxon>
    </lineage>
</organism>
<keyword evidence="3" id="KW-1003">Cell membrane</keyword>